<dbReference type="NCBIfam" id="TIGR02436">
    <property type="entry name" value="four helix bundle protein"/>
    <property type="match status" value="1"/>
</dbReference>
<dbReference type="PANTHER" id="PTHR38471">
    <property type="entry name" value="FOUR HELIX BUNDLE PROTEIN"/>
    <property type="match status" value="1"/>
</dbReference>
<dbReference type="Gene3D" id="1.20.1440.60">
    <property type="entry name" value="23S rRNA-intervening sequence"/>
    <property type="match status" value="1"/>
</dbReference>
<reference evidence="1 2" key="1">
    <citation type="journal article" date="2020" name="ISME J.">
        <title>Comparative genomics reveals insights into cyanobacterial evolution and habitat adaptation.</title>
        <authorList>
            <person name="Chen M.Y."/>
            <person name="Teng W.K."/>
            <person name="Zhao L."/>
            <person name="Hu C.X."/>
            <person name="Zhou Y.K."/>
            <person name="Han B.P."/>
            <person name="Song L.R."/>
            <person name="Shu W.S."/>
        </authorList>
    </citation>
    <scope>NUCLEOTIDE SEQUENCE [LARGE SCALE GENOMIC DNA]</scope>
    <source>
        <strain evidence="1 2">FACHB-196</strain>
    </source>
</reference>
<dbReference type="EMBL" id="JACJST010000004">
    <property type="protein sequence ID" value="MBD2567582.1"/>
    <property type="molecule type" value="Genomic_DNA"/>
</dbReference>
<dbReference type="PANTHER" id="PTHR38471:SF2">
    <property type="entry name" value="FOUR HELIX BUNDLE PROTEIN"/>
    <property type="match status" value="1"/>
</dbReference>
<protein>
    <submittedName>
        <fullName evidence="1">Four helix bundle protein</fullName>
    </submittedName>
</protein>
<gene>
    <name evidence="1" type="ORF">H6G59_06615</name>
</gene>
<keyword evidence="2" id="KW-1185">Reference proteome</keyword>
<comment type="caution">
    <text evidence="1">The sequence shown here is derived from an EMBL/GenBank/DDBJ whole genome shotgun (WGS) entry which is preliminary data.</text>
</comment>
<dbReference type="CDD" id="cd16377">
    <property type="entry name" value="23S_rRNA_IVP_like"/>
    <property type="match status" value="1"/>
</dbReference>
<sequence>MGNDGIKSHRDLEVYKMAFDAAMTIFEASKKFPVEEKYSMTDQIRRSSRSVCANLAEAWRKRRYQAAFISKLSDSEAEAAETQTWIEFAVKCHYLDIETGRKLYHTYNQILGKLVNLINNSSSWVIKPHKN</sequence>
<organism evidence="1 2">
    <name type="scientific">Anabaena lutea FACHB-196</name>
    <dbReference type="NCBI Taxonomy" id="2692881"/>
    <lineage>
        <taxon>Bacteria</taxon>
        <taxon>Bacillati</taxon>
        <taxon>Cyanobacteriota</taxon>
        <taxon>Cyanophyceae</taxon>
        <taxon>Nostocales</taxon>
        <taxon>Nostocaceae</taxon>
        <taxon>Anabaena</taxon>
    </lineage>
</organism>
<dbReference type="Proteomes" id="UP000640531">
    <property type="component" value="Unassembled WGS sequence"/>
</dbReference>
<evidence type="ECO:0000313" key="2">
    <source>
        <dbReference type="Proteomes" id="UP000640531"/>
    </source>
</evidence>
<dbReference type="InterPro" id="IPR036583">
    <property type="entry name" value="23S_rRNA_IVS_sf"/>
</dbReference>
<evidence type="ECO:0000313" key="1">
    <source>
        <dbReference type="EMBL" id="MBD2567582.1"/>
    </source>
</evidence>
<name>A0ABR8FBJ6_9NOST</name>
<dbReference type="SUPFAM" id="SSF158446">
    <property type="entry name" value="IVS-encoded protein-like"/>
    <property type="match status" value="1"/>
</dbReference>
<dbReference type="RefSeq" id="WP_190712648.1">
    <property type="nucleotide sequence ID" value="NZ_JACJST010000004.1"/>
</dbReference>
<dbReference type="InterPro" id="IPR012657">
    <property type="entry name" value="23S_rRNA-intervening_sequence"/>
</dbReference>
<accession>A0ABR8FBJ6</accession>
<proteinExistence type="predicted"/>
<dbReference type="Pfam" id="PF05635">
    <property type="entry name" value="23S_rRNA_IVP"/>
    <property type="match status" value="1"/>
</dbReference>